<reference evidence="2" key="5">
    <citation type="submission" date="2015-10" db="EMBL/GenBank/DDBJ databases">
        <authorList>
            <person name="Sakai H."/>
            <person name="Kawahara Y."/>
            <person name="Matsumoto T."/>
            <person name="Buell C.R."/>
            <person name="Itoh T."/>
        </authorList>
    </citation>
    <scope>NUCLEOTIDE SEQUENCE</scope>
</reference>
<evidence type="ECO:0000313" key="1">
    <source>
        <dbReference type="EMBL" id="BAG88178.1"/>
    </source>
</evidence>
<dbReference type="EMBL" id="AK061936">
    <property type="protein sequence ID" value="BAG88178.1"/>
    <property type="molecule type" value="mRNA"/>
</dbReference>
<evidence type="ECO:0000313" key="3">
    <source>
        <dbReference type="Proteomes" id="UP000059680"/>
    </source>
</evidence>
<dbReference type="PANTHER" id="PTHR31818:SF3">
    <property type="entry name" value="O-FUCOSYLTRANSFERASE 29"/>
    <property type="match status" value="1"/>
</dbReference>
<protein>
    <submittedName>
        <fullName evidence="2">Os04g0551300 protein</fullName>
    </submittedName>
    <submittedName>
        <fullName evidence="1">cDNA clone:001-042-D05, full insert sequence</fullName>
    </submittedName>
</protein>
<reference evidence="2" key="3">
    <citation type="journal article" date="2013" name="Plant Cell Physiol.">
        <title>Rice Annotation Project Database (RAP-DB): an integrative and interactive database for rice genomics.</title>
        <authorList>
            <person name="Sakai H."/>
            <person name="Lee S.S."/>
            <person name="Tanaka T."/>
            <person name="Numa H."/>
            <person name="Kim J."/>
            <person name="Kawahara Y."/>
            <person name="Wakimoto H."/>
            <person name="Yang C.C."/>
            <person name="Iwamoto M."/>
            <person name="Abe T."/>
            <person name="Yamada Y."/>
            <person name="Muto A."/>
            <person name="Inokuchi H."/>
            <person name="Ikemura T."/>
            <person name="Matsumoto T."/>
            <person name="Sasaki T."/>
            <person name="Itoh T."/>
        </authorList>
    </citation>
    <scope>NUCLEOTIDE SEQUENCE</scope>
</reference>
<proteinExistence type="evidence at transcript level"/>
<dbReference type="Proteomes" id="UP000059680">
    <property type="component" value="Chromosome 4"/>
</dbReference>
<reference evidence="1" key="1">
    <citation type="journal article" date="2003" name="Science">
        <title>Collection, Mapping, and Annotation of Over 28,000 cDNA Clones from japonica Rice.</title>
        <authorList>
            <person name="Kikuchi S."/>
            <person name="Satoh K."/>
            <person name="Nagata T."/>
            <person name="Kawagashira N."/>
            <person name="Doi K."/>
            <person name="Kishimoto N."/>
            <person name="Yazaki J."/>
            <person name="Ishikawa M."/>
            <person name="Yamada H."/>
            <person name="Ooka H."/>
            <person name="Hotta I."/>
            <person name="Kojima K."/>
            <person name="Namiki T."/>
            <person name="Ohneda E."/>
            <person name="Yahagi W."/>
            <person name="Suzuki K."/>
            <person name="Li C."/>
            <person name="Ohtsuki K."/>
            <person name="Shishiki T."/>
            <person name="Otomo Y."/>
            <person name="Murakami K."/>
            <person name="Iida Y."/>
            <person name="Sugano S."/>
            <person name="Fujimura T."/>
            <person name="Suzuki Y."/>
            <person name="Tsunoda Y."/>
            <person name="Kurosaki T."/>
            <person name="Kodama T."/>
            <person name="Masuda H."/>
            <person name="Kobayashi M."/>
            <person name="Xie Q."/>
            <person name="Lu M."/>
            <person name="Narikawa R."/>
            <person name="Sugiyama A."/>
            <person name="Mizuno K."/>
            <person name="Yokomizo S."/>
            <person name="Niikura J."/>
            <person name="Ikeda R."/>
            <person name="Ishibiki J."/>
            <person name="Kawamata M."/>
            <person name="Yoshimura A."/>
            <person name="Miura J."/>
            <person name="Kusumegi T."/>
            <person name="Oka M."/>
            <person name="Ryu R."/>
            <person name="Ueda M."/>
            <person name="Matsubara K."/>
            <person name="Kawai J."/>
            <person name="Carninci P."/>
            <person name="Adachi J."/>
            <person name="Aizawa K."/>
            <person name="Arakawa T."/>
            <person name="Fukuda S."/>
            <person name="Hara A."/>
            <person name="Hashidume W."/>
            <person name="Hayatsu N."/>
            <person name="Imotani K."/>
            <person name="Ishii Y."/>
            <person name="Itoh M."/>
            <person name="Kagawa I."/>
            <person name="Kondo S."/>
            <person name="Konno H."/>
            <person name="Miyazaki A."/>
            <person name="Osato N."/>
            <person name="Ota Y."/>
            <person name="Saito R."/>
            <person name="Sasaki D."/>
            <person name="Sato K."/>
            <person name="Shibata K."/>
            <person name="Shinagawa A."/>
            <person name="Shiraki T."/>
            <person name="Yoshino M."/>
            <person name="Hayashizaki Y."/>
        </authorList>
    </citation>
    <scope>NUCLEOTIDE SEQUENCE</scope>
</reference>
<gene>
    <name evidence="2" type="ordered locus">Os04g0551300</name>
    <name evidence="2" type="ORF">OSNPB_040551300</name>
</gene>
<dbReference type="PANTHER" id="PTHR31818">
    <property type="entry name" value="O-FUCOSYLTRANSFERASE 16"/>
    <property type="match status" value="1"/>
</dbReference>
<reference evidence="3" key="2">
    <citation type="journal article" date="2005" name="Nature">
        <title>The map-based sequence of the rice genome.</title>
        <authorList>
            <consortium name="International rice genome sequencing project (IRGSP)"/>
            <person name="Matsumoto T."/>
            <person name="Wu J."/>
            <person name="Kanamori H."/>
            <person name="Katayose Y."/>
            <person name="Fujisawa M."/>
            <person name="Namiki N."/>
            <person name="Mizuno H."/>
            <person name="Yamamoto K."/>
            <person name="Antonio B.A."/>
            <person name="Baba T."/>
            <person name="Sakata K."/>
            <person name="Nagamura Y."/>
            <person name="Aoki H."/>
            <person name="Arikawa K."/>
            <person name="Arita K."/>
            <person name="Bito T."/>
            <person name="Chiden Y."/>
            <person name="Fujitsuka N."/>
            <person name="Fukunaka R."/>
            <person name="Hamada M."/>
            <person name="Harada C."/>
            <person name="Hayashi A."/>
            <person name="Hijishita S."/>
            <person name="Honda M."/>
            <person name="Hosokawa S."/>
            <person name="Ichikawa Y."/>
            <person name="Idonuma A."/>
            <person name="Iijima M."/>
            <person name="Ikeda M."/>
            <person name="Ikeno M."/>
            <person name="Ito K."/>
            <person name="Ito S."/>
            <person name="Ito T."/>
            <person name="Ito Y."/>
            <person name="Ito Y."/>
            <person name="Iwabuchi A."/>
            <person name="Kamiya K."/>
            <person name="Karasawa W."/>
            <person name="Kurita K."/>
            <person name="Katagiri S."/>
            <person name="Kikuta A."/>
            <person name="Kobayashi H."/>
            <person name="Kobayashi N."/>
            <person name="Machita K."/>
            <person name="Maehara T."/>
            <person name="Masukawa M."/>
            <person name="Mizubayashi T."/>
            <person name="Mukai Y."/>
            <person name="Nagasaki H."/>
            <person name="Nagata Y."/>
            <person name="Naito S."/>
            <person name="Nakashima M."/>
            <person name="Nakama Y."/>
            <person name="Nakamichi Y."/>
            <person name="Nakamura M."/>
            <person name="Meguro A."/>
            <person name="Negishi M."/>
            <person name="Ohta I."/>
            <person name="Ohta T."/>
            <person name="Okamoto M."/>
            <person name="Ono N."/>
            <person name="Saji S."/>
            <person name="Sakaguchi M."/>
            <person name="Sakai K."/>
            <person name="Shibata M."/>
            <person name="Shimokawa T."/>
            <person name="Song J."/>
            <person name="Takazaki Y."/>
            <person name="Terasawa K."/>
            <person name="Tsugane M."/>
            <person name="Tsuji K."/>
            <person name="Ueda S."/>
            <person name="Waki K."/>
            <person name="Yamagata H."/>
            <person name="Yamamoto M."/>
            <person name="Yamamoto S."/>
            <person name="Yamane H."/>
            <person name="Yoshiki S."/>
            <person name="Yoshihara R."/>
            <person name="Yukawa K."/>
            <person name="Zhong H."/>
            <person name="Yano M."/>
            <person name="Yuan Q."/>
            <person name="Ouyang S."/>
            <person name="Liu J."/>
            <person name="Jones K.M."/>
            <person name="Gansberger K."/>
            <person name="Moffat K."/>
            <person name="Hill J."/>
            <person name="Bera J."/>
            <person name="Fadrosh D."/>
            <person name="Jin S."/>
            <person name="Johri S."/>
            <person name="Kim M."/>
            <person name="Overton L."/>
            <person name="Reardon M."/>
            <person name="Tsitrin T."/>
            <person name="Vuong H."/>
            <person name="Weaver B."/>
            <person name="Ciecko A."/>
            <person name="Tallon L."/>
            <person name="Jackson J."/>
            <person name="Pai G."/>
            <person name="Aken S.V."/>
            <person name="Utterback T."/>
            <person name="Reidmuller S."/>
            <person name="Feldblyum T."/>
            <person name="Hsiao J."/>
            <person name="Zismann V."/>
            <person name="Iobst S."/>
            <person name="de Vazeille A.R."/>
            <person name="Buell C.R."/>
            <person name="Ying K."/>
            <person name="Li Y."/>
            <person name="Lu T."/>
            <person name="Huang Y."/>
            <person name="Zhao Q."/>
            <person name="Feng Q."/>
            <person name="Zhang L."/>
            <person name="Zhu J."/>
            <person name="Weng Q."/>
            <person name="Mu J."/>
            <person name="Lu Y."/>
            <person name="Fan D."/>
            <person name="Liu Y."/>
            <person name="Guan J."/>
            <person name="Zhang Y."/>
            <person name="Yu S."/>
            <person name="Liu X."/>
            <person name="Zhang Y."/>
            <person name="Hong G."/>
            <person name="Han B."/>
            <person name="Choisne N."/>
            <person name="Demange N."/>
            <person name="Orjeda G."/>
            <person name="Samain S."/>
            <person name="Cattolico L."/>
            <person name="Pelletier E."/>
            <person name="Couloux A."/>
            <person name="Segurens B."/>
            <person name="Wincker P."/>
            <person name="D'Hont A."/>
            <person name="Scarpelli C."/>
            <person name="Weissenbach J."/>
            <person name="Salanoubat M."/>
            <person name="Quetier F."/>
            <person name="Yu Y."/>
            <person name="Kim H.R."/>
            <person name="Rambo T."/>
            <person name="Currie J."/>
            <person name="Collura K."/>
            <person name="Luo M."/>
            <person name="Yang T."/>
            <person name="Ammiraju J.S.S."/>
            <person name="Engler F."/>
            <person name="Soderlund C."/>
            <person name="Wing R.A."/>
            <person name="Palmer L.E."/>
            <person name="de la Bastide M."/>
            <person name="Spiegel L."/>
            <person name="Nascimento L."/>
            <person name="Zutavern T."/>
            <person name="O'Shaughnessy A."/>
            <person name="Dike S."/>
            <person name="Dedhia N."/>
            <person name="Preston R."/>
            <person name="Balija V."/>
            <person name="McCombie W.R."/>
            <person name="Chow T."/>
            <person name="Chen H."/>
            <person name="Chung M."/>
            <person name="Chen C."/>
            <person name="Shaw J."/>
            <person name="Wu H."/>
            <person name="Hsiao K."/>
            <person name="Chao Y."/>
            <person name="Chu M."/>
            <person name="Cheng C."/>
            <person name="Hour A."/>
            <person name="Lee P."/>
            <person name="Lin S."/>
            <person name="Lin Y."/>
            <person name="Liou J."/>
            <person name="Liu S."/>
            <person name="Hsing Y."/>
            <person name="Raghuvanshi S."/>
            <person name="Mohanty A."/>
            <person name="Bharti A.K."/>
            <person name="Gaur A."/>
            <person name="Gupta V."/>
            <person name="Kumar D."/>
            <person name="Ravi V."/>
            <person name="Vij S."/>
            <person name="Kapur A."/>
            <person name="Khurana P."/>
            <person name="Khurana P."/>
            <person name="Khurana J.P."/>
            <person name="Tyagi A.K."/>
            <person name="Gaikwad K."/>
            <person name="Singh A."/>
            <person name="Dalal V."/>
            <person name="Srivastava S."/>
            <person name="Dixit A."/>
            <person name="Pal A.K."/>
            <person name="Ghazi I.A."/>
            <person name="Yadav M."/>
            <person name="Pandit A."/>
            <person name="Bhargava A."/>
            <person name="Sureshbabu K."/>
            <person name="Batra K."/>
            <person name="Sharma T.R."/>
            <person name="Mohapatra T."/>
            <person name="Singh N.K."/>
            <person name="Messing J."/>
            <person name="Nelson A.B."/>
            <person name="Fuks G."/>
            <person name="Kavchok S."/>
            <person name="Keizer G."/>
            <person name="Linton E."/>
            <person name="Llaca V."/>
            <person name="Song R."/>
            <person name="Tanyolac B."/>
            <person name="Young S."/>
            <person name="Ho-Il K."/>
            <person name="Hahn J.H."/>
            <person name="Sangsakoo G."/>
            <person name="Vanavichit A."/>
            <person name="de Mattos Luiz.A.T."/>
            <person name="Zimmer P.D."/>
            <person name="Malone G."/>
            <person name="Dellagostin O."/>
            <person name="de Oliveira A.C."/>
            <person name="Bevan M."/>
            <person name="Bancroft I."/>
            <person name="Minx P."/>
            <person name="Cordum H."/>
            <person name="Wilson R."/>
            <person name="Cheng Z."/>
            <person name="Jin W."/>
            <person name="Jiang J."/>
            <person name="Leong S.A."/>
            <person name="Iwama H."/>
            <person name="Gojobori T."/>
            <person name="Itoh T."/>
            <person name="Niimura Y."/>
            <person name="Fujii Y."/>
            <person name="Habara T."/>
            <person name="Sakai H."/>
            <person name="Sato Y."/>
            <person name="Wilson G."/>
            <person name="Kumar K."/>
            <person name="McCouch S."/>
            <person name="Juretic N."/>
            <person name="Hoen D."/>
            <person name="Wright S."/>
            <person name="Bruskiewich R."/>
            <person name="Bureau T."/>
            <person name="Miyao A."/>
            <person name="Hirochika H."/>
            <person name="Nishikawa T."/>
            <person name="Kadowaki K."/>
            <person name="Sugiura M."/>
            <person name="Burr B."/>
            <person name="Sasaki T."/>
        </authorList>
    </citation>
    <scope>NUCLEOTIDE SEQUENCE [LARGE SCALE GENOMIC DNA]</scope>
    <source>
        <strain evidence="3">cv. Nipponbare</strain>
    </source>
</reference>
<sequence length="106" mass="12213">MYFSYVSIVGGFVSSNGHSSLSTCRRYMGHKRTIRPNAKKLNLLFKRRKQMGWDIFSQKVKKVQRGLMGEPDDIRPGRDDFNEFPSSCICQRIPVNRSVTARAENL</sequence>
<accession>B7E731</accession>
<organism evidence="1">
    <name type="scientific">Oryza sativa subsp. japonica</name>
    <name type="common">Rice</name>
    <dbReference type="NCBI Taxonomy" id="39947"/>
    <lineage>
        <taxon>Eukaryota</taxon>
        <taxon>Viridiplantae</taxon>
        <taxon>Streptophyta</taxon>
        <taxon>Embryophyta</taxon>
        <taxon>Tracheophyta</taxon>
        <taxon>Spermatophyta</taxon>
        <taxon>Magnoliopsida</taxon>
        <taxon>Liliopsida</taxon>
        <taxon>Poales</taxon>
        <taxon>Poaceae</taxon>
        <taxon>BOP clade</taxon>
        <taxon>Oryzoideae</taxon>
        <taxon>Oryzeae</taxon>
        <taxon>Oryzinae</taxon>
        <taxon>Oryza</taxon>
        <taxon>Oryza sativa</taxon>
    </lineage>
</organism>
<name>B7E731_ORYSJ</name>
<dbReference type="EMBL" id="AP014960">
    <property type="protein sequence ID" value="BAS90381.1"/>
    <property type="molecule type" value="Genomic_DNA"/>
</dbReference>
<dbReference type="Gramene" id="Os04t0551300-02">
    <property type="protein sequence ID" value="Os04t0551300-02"/>
    <property type="gene ID" value="Os04g0551300"/>
</dbReference>
<dbReference type="HOGENOM" id="CLU_2227684_0_0_1"/>
<dbReference type="ExpressionAtlas" id="B7E731">
    <property type="expression patterns" value="baseline and differential"/>
</dbReference>
<reference evidence="2 3" key="4">
    <citation type="journal article" date="2013" name="Rice">
        <title>Improvement of the Oryza sativa Nipponbare reference genome using next generation sequence and optical map data.</title>
        <authorList>
            <person name="Kawahara Y."/>
            <person name="de la Bastide M."/>
            <person name="Hamilton J.P."/>
            <person name="Kanamori H."/>
            <person name="McCombie W.R."/>
            <person name="Ouyang S."/>
            <person name="Schwartz D.C."/>
            <person name="Tanaka T."/>
            <person name="Wu J."/>
            <person name="Zhou S."/>
            <person name="Childs K.L."/>
            <person name="Davidson R.M."/>
            <person name="Lin H."/>
            <person name="Quesada-Ocampo L."/>
            <person name="Vaillancourt B."/>
            <person name="Sakai H."/>
            <person name="Lee S.S."/>
            <person name="Kim J."/>
            <person name="Numa H."/>
            <person name="Itoh T."/>
            <person name="Buell C.R."/>
            <person name="Matsumoto T."/>
        </authorList>
    </citation>
    <scope>NUCLEOTIDE SEQUENCE [LARGE SCALE GENOMIC DNA]</scope>
    <source>
        <strain evidence="3">cv. Nipponbare</strain>
    </source>
</reference>
<keyword evidence="3" id="KW-1185">Reference proteome</keyword>
<evidence type="ECO:0000313" key="2">
    <source>
        <dbReference type="EMBL" id="BAS90381.1"/>
    </source>
</evidence>
<dbReference type="AlphaFoldDB" id="B7E731"/>